<sequence length="128" mass="14612">MTTTLKLLLAILACHQTSYAQFLRAGQAQPWGMPQMRQRMNLQYGICSNPMVITVCLEGSMARNKNEFRHMLNFTGLVVSALDNIQPRQIATCSIFHFSLYFYAPADESQFQSAKLSSLLRVCMRQRD</sequence>
<keyword evidence="3" id="KW-1185">Reference proteome</keyword>
<dbReference type="EMBL" id="BMAT01003396">
    <property type="protein sequence ID" value="GFS24634.1"/>
    <property type="molecule type" value="Genomic_DNA"/>
</dbReference>
<protein>
    <recommendedName>
        <fullName evidence="4">VWFA domain-containing protein</fullName>
    </recommendedName>
</protein>
<feature type="chain" id="PRO_5043966150" description="VWFA domain-containing protein" evidence="1">
    <location>
        <begin position="21"/>
        <end position="128"/>
    </location>
</feature>
<name>A0AAV4JPK8_9GAST</name>
<dbReference type="AlphaFoldDB" id="A0AAV4JPK8"/>
<evidence type="ECO:0000313" key="3">
    <source>
        <dbReference type="Proteomes" id="UP000762676"/>
    </source>
</evidence>
<gene>
    <name evidence="2" type="ORF">ElyMa_001668500</name>
</gene>
<evidence type="ECO:0000256" key="1">
    <source>
        <dbReference type="SAM" id="SignalP"/>
    </source>
</evidence>
<keyword evidence="1" id="KW-0732">Signal</keyword>
<evidence type="ECO:0008006" key="4">
    <source>
        <dbReference type="Google" id="ProtNLM"/>
    </source>
</evidence>
<evidence type="ECO:0000313" key="2">
    <source>
        <dbReference type="EMBL" id="GFS24634.1"/>
    </source>
</evidence>
<dbReference type="Proteomes" id="UP000762676">
    <property type="component" value="Unassembled WGS sequence"/>
</dbReference>
<comment type="caution">
    <text evidence="2">The sequence shown here is derived from an EMBL/GenBank/DDBJ whole genome shotgun (WGS) entry which is preliminary data.</text>
</comment>
<organism evidence="2 3">
    <name type="scientific">Elysia marginata</name>
    <dbReference type="NCBI Taxonomy" id="1093978"/>
    <lineage>
        <taxon>Eukaryota</taxon>
        <taxon>Metazoa</taxon>
        <taxon>Spiralia</taxon>
        <taxon>Lophotrochozoa</taxon>
        <taxon>Mollusca</taxon>
        <taxon>Gastropoda</taxon>
        <taxon>Heterobranchia</taxon>
        <taxon>Euthyneura</taxon>
        <taxon>Panpulmonata</taxon>
        <taxon>Sacoglossa</taxon>
        <taxon>Placobranchoidea</taxon>
        <taxon>Plakobranchidae</taxon>
        <taxon>Elysia</taxon>
    </lineage>
</organism>
<proteinExistence type="predicted"/>
<reference evidence="2 3" key="1">
    <citation type="journal article" date="2021" name="Elife">
        <title>Chloroplast acquisition without the gene transfer in kleptoplastic sea slugs, Plakobranchus ocellatus.</title>
        <authorList>
            <person name="Maeda T."/>
            <person name="Takahashi S."/>
            <person name="Yoshida T."/>
            <person name="Shimamura S."/>
            <person name="Takaki Y."/>
            <person name="Nagai Y."/>
            <person name="Toyoda A."/>
            <person name="Suzuki Y."/>
            <person name="Arimoto A."/>
            <person name="Ishii H."/>
            <person name="Satoh N."/>
            <person name="Nishiyama T."/>
            <person name="Hasebe M."/>
            <person name="Maruyama T."/>
            <person name="Minagawa J."/>
            <person name="Obokata J."/>
            <person name="Shigenobu S."/>
        </authorList>
    </citation>
    <scope>NUCLEOTIDE SEQUENCE [LARGE SCALE GENOMIC DNA]</scope>
</reference>
<accession>A0AAV4JPK8</accession>
<feature type="signal peptide" evidence="1">
    <location>
        <begin position="1"/>
        <end position="20"/>
    </location>
</feature>